<evidence type="ECO:0000313" key="2">
    <source>
        <dbReference type="EMBL" id="RIE05979.1"/>
    </source>
</evidence>
<dbReference type="AlphaFoldDB" id="A0A398CXG7"/>
<reference evidence="2 3" key="1">
    <citation type="submission" date="2018-09" db="EMBL/GenBank/DDBJ databases">
        <title>Discovery and Ecogenomic Context for Candidatus Cryosericales, a Global Caldiserica Order Active in Thawing Permafrost.</title>
        <authorList>
            <person name="Martinez M.A."/>
            <person name="Woodcroft B.J."/>
            <person name="Ignacio Espinoza J.C."/>
            <person name="Zayed A."/>
            <person name="Singleton C.M."/>
            <person name="Boyd J."/>
            <person name="Li Y.-F."/>
            <person name="Purvine S."/>
            <person name="Maughan H."/>
            <person name="Hodgkins S.B."/>
            <person name="Anderson D."/>
            <person name="Sederholm M."/>
            <person name="Temperton B."/>
            <person name="Saleska S.R."/>
            <person name="Tyson G.W."/>
            <person name="Rich V.I."/>
        </authorList>
    </citation>
    <scope>NUCLEOTIDE SEQUENCE [LARGE SCALE GENOMIC DNA]</scope>
    <source>
        <strain evidence="2 3">SMC7</strain>
    </source>
</reference>
<name>A0A398CXG7_9BACT</name>
<feature type="compositionally biased region" description="Basic residues" evidence="1">
    <location>
        <begin position="18"/>
        <end position="32"/>
    </location>
</feature>
<organism evidence="2 3">
    <name type="scientific">Candidatus Cryosericum terrychapinii</name>
    <dbReference type="NCBI Taxonomy" id="2290919"/>
    <lineage>
        <taxon>Bacteria</taxon>
        <taxon>Pseudomonadati</taxon>
        <taxon>Caldisericota/Cryosericota group</taxon>
        <taxon>Candidatus Cryosericota</taxon>
        <taxon>Candidatus Cryosericia</taxon>
        <taxon>Candidatus Cryosericales</taxon>
        <taxon>Candidatus Cryosericaceae</taxon>
        <taxon>Candidatus Cryosericum</taxon>
    </lineage>
</organism>
<dbReference type="Proteomes" id="UP000266328">
    <property type="component" value="Unassembled WGS sequence"/>
</dbReference>
<dbReference type="EMBL" id="QXIS01000030">
    <property type="protein sequence ID" value="RIE05979.1"/>
    <property type="molecule type" value="Genomic_DNA"/>
</dbReference>
<dbReference type="RefSeq" id="WP_119089241.1">
    <property type="nucleotide sequence ID" value="NZ_QXIS01000030.1"/>
</dbReference>
<accession>A0A398CXG7</accession>
<dbReference type="OrthoDB" id="9809244at2"/>
<evidence type="ECO:0000313" key="3">
    <source>
        <dbReference type="Proteomes" id="UP000266328"/>
    </source>
</evidence>
<sequence>MDEDSMMRKATRPIEKNRRTRSKPAKIRHLQKQQKLWMVSKMEWRKPGTKPGLAPSSFPGLPFAWSTARAMANGCFWPLL</sequence>
<evidence type="ECO:0000256" key="1">
    <source>
        <dbReference type="SAM" id="MobiDB-lite"/>
    </source>
</evidence>
<protein>
    <submittedName>
        <fullName evidence="2">Uncharacterized protein</fullName>
    </submittedName>
</protein>
<feature type="region of interest" description="Disordered" evidence="1">
    <location>
        <begin position="1"/>
        <end position="32"/>
    </location>
</feature>
<keyword evidence="3" id="KW-1185">Reference proteome</keyword>
<comment type="caution">
    <text evidence="2">The sequence shown here is derived from an EMBL/GenBank/DDBJ whole genome shotgun (WGS) entry which is preliminary data.</text>
</comment>
<gene>
    <name evidence="2" type="ORF">SMC7_04995</name>
</gene>
<proteinExistence type="predicted"/>